<dbReference type="EMBL" id="JAAKZZ010000063">
    <property type="protein sequence ID" value="NGO68543.1"/>
    <property type="molecule type" value="Genomic_DNA"/>
</dbReference>
<evidence type="ECO:0000259" key="1">
    <source>
        <dbReference type="Pfam" id="PF08378"/>
    </source>
</evidence>
<dbReference type="InterPro" id="IPR011528">
    <property type="entry name" value="NERD"/>
</dbReference>
<name>A0A6G4WU65_9ACTN</name>
<organism evidence="2 3">
    <name type="scientific">Streptomyces boncukensis</name>
    <dbReference type="NCBI Taxonomy" id="2711219"/>
    <lineage>
        <taxon>Bacteria</taxon>
        <taxon>Bacillati</taxon>
        <taxon>Actinomycetota</taxon>
        <taxon>Actinomycetes</taxon>
        <taxon>Kitasatosporales</taxon>
        <taxon>Streptomycetaceae</taxon>
        <taxon>Streptomyces</taxon>
    </lineage>
</organism>
<sequence>MTATGAVLLVLAATAVWLYRHHYPYPRPRTGAGASAAARGRQLRTPLVRLAELAGIRTRAGRLAQRYAAGAAGELATAAQLAPLRREGWTLLHDRALPRGRANVDHLAVSPRGTAVLVDTKHWSARWRVRVVGGRLLHGTRDVTARLDGTRHEAAAVTAALGAPVVPLVVMHGAPVDGGELQLGGIRIVPADRAAAVIRALDHTPAHRTSDDLAARAERLLPPYRR</sequence>
<comment type="caution">
    <text evidence="2">The sequence shown here is derived from an EMBL/GenBank/DDBJ whole genome shotgun (WGS) entry which is preliminary data.</text>
</comment>
<feature type="domain" description="NERD" evidence="1">
    <location>
        <begin position="69"/>
        <end position="170"/>
    </location>
</feature>
<dbReference type="Pfam" id="PF08378">
    <property type="entry name" value="NERD"/>
    <property type="match status" value="1"/>
</dbReference>
<gene>
    <name evidence="2" type="ORF">G5C65_09275</name>
</gene>
<proteinExistence type="predicted"/>
<accession>A0A6G4WU65</accession>
<dbReference type="AlphaFoldDB" id="A0A6G4WU65"/>
<dbReference type="RefSeq" id="WP_165298244.1">
    <property type="nucleotide sequence ID" value="NZ_JAAKZZ010000063.1"/>
</dbReference>
<keyword evidence="3" id="KW-1185">Reference proteome</keyword>
<dbReference type="Proteomes" id="UP000477722">
    <property type="component" value="Unassembled WGS sequence"/>
</dbReference>
<evidence type="ECO:0000313" key="3">
    <source>
        <dbReference type="Proteomes" id="UP000477722"/>
    </source>
</evidence>
<protein>
    <submittedName>
        <fullName evidence="2">NERD domain-containing protein</fullName>
    </submittedName>
</protein>
<evidence type="ECO:0000313" key="2">
    <source>
        <dbReference type="EMBL" id="NGO68543.1"/>
    </source>
</evidence>
<reference evidence="2 3" key="1">
    <citation type="submission" date="2020-02" db="EMBL/GenBank/DDBJ databases">
        <title>Whole-genome analyses of novel actinobacteria.</title>
        <authorList>
            <person name="Sahin N."/>
            <person name="Tatar D."/>
        </authorList>
    </citation>
    <scope>NUCLEOTIDE SEQUENCE [LARGE SCALE GENOMIC DNA]</scope>
    <source>
        <strain evidence="2 3">SB3404</strain>
    </source>
</reference>